<name>A0AAN1FHK5_9VIBR</name>
<proteinExistence type="predicted"/>
<dbReference type="KEGG" id="vsh:BSZ05_13720"/>
<evidence type="ECO:0000313" key="2">
    <source>
        <dbReference type="Proteomes" id="UP000197092"/>
    </source>
</evidence>
<organism evidence="1 2">
    <name type="scientific">Vibrio mediterranei</name>
    <dbReference type="NCBI Taxonomy" id="689"/>
    <lineage>
        <taxon>Bacteria</taxon>
        <taxon>Pseudomonadati</taxon>
        <taxon>Pseudomonadota</taxon>
        <taxon>Gammaproteobacteria</taxon>
        <taxon>Vibrionales</taxon>
        <taxon>Vibrionaceae</taxon>
        <taxon>Vibrio</taxon>
    </lineage>
</organism>
<reference evidence="2" key="1">
    <citation type="submission" date="2016-12" db="EMBL/GenBank/DDBJ databases">
        <title>Comparative genomic analysis reveals the diversity, evolution, and environmental adaptation strategies of the genus Vibrio.</title>
        <authorList>
            <person name="Lin H."/>
            <person name="Wang X."/>
            <person name="Zhang X.-H."/>
        </authorList>
    </citation>
    <scope>NUCLEOTIDE SEQUENCE [LARGE SCALE GENOMIC DNA]</scope>
    <source>
        <strain evidence="2">QT6D1</strain>
    </source>
</reference>
<dbReference type="Proteomes" id="UP000197092">
    <property type="component" value="Chromosome 1"/>
</dbReference>
<evidence type="ECO:0000313" key="1">
    <source>
        <dbReference type="EMBL" id="ASI90761.1"/>
    </source>
</evidence>
<dbReference type="AlphaFoldDB" id="A0AAN1FHK5"/>
<accession>A0AAN1FHK5</accession>
<gene>
    <name evidence="1" type="ORF">BSZ05_13720</name>
</gene>
<sequence>MAVCNRKVYFSFLYNFPSLYICKIEIGPYKTKKAPQIEGQAVRASQGNVLNIRNRIFFSAFLQNF</sequence>
<dbReference type="EMBL" id="CP018308">
    <property type="protein sequence ID" value="ASI90761.1"/>
    <property type="molecule type" value="Genomic_DNA"/>
</dbReference>
<protein>
    <submittedName>
        <fullName evidence="1">Uncharacterized protein</fullName>
    </submittedName>
</protein>